<comment type="caution">
    <text evidence="2">The sequence shown here is derived from an EMBL/GenBank/DDBJ whole genome shotgun (WGS) entry which is preliminary data.</text>
</comment>
<feature type="compositionally biased region" description="Polar residues" evidence="1">
    <location>
        <begin position="400"/>
        <end position="409"/>
    </location>
</feature>
<dbReference type="EMBL" id="AWSO01000147">
    <property type="protein sequence ID" value="ESK94283.1"/>
    <property type="molecule type" value="Genomic_DNA"/>
</dbReference>
<protein>
    <submittedName>
        <fullName evidence="2">Uncharacterized protein</fullName>
    </submittedName>
</protein>
<evidence type="ECO:0000256" key="1">
    <source>
        <dbReference type="SAM" id="MobiDB-lite"/>
    </source>
</evidence>
<feature type="region of interest" description="Disordered" evidence="1">
    <location>
        <begin position="491"/>
        <end position="520"/>
    </location>
</feature>
<dbReference type="OrthoDB" id="3222453at2759"/>
<evidence type="ECO:0000313" key="2">
    <source>
        <dbReference type="EMBL" id="ESK94283.1"/>
    </source>
</evidence>
<feature type="region of interest" description="Disordered" evidence="1">
    <location>
        <begin position="383"/>
        <end position="409"/>
    </location>
</feature>
<dbReference type="HOGENOM" id="CLU_495278_0_0_1"/>
<organism evidence="2 3">
    <name type="scientific">Moniliophthora roreri (strain MCA 2997)</name>
    <name type="common">Cocoa frosty pod rot fungus</name>
    <name type="synonym">Crinipellis roreri</name>
    <dbReference type="NCBI Taxonomy" id="1381753"/>
    <lineage>
        <taxon>Eukaryota</taxon>
        <taxon>Fungi</taxon>
        <taxon>Dikarya</taxon>
        <taxon>Basidiomycota</taxon>
        <taxon>Agaricomycotina</taxon>
        <taxon>Agaricomycetes</taxon>
        <taxon>Agaricomycetidae</taxon>
        <taxon>Agaricales</taxon>
        <taxon>Marasmiineae</taxon>
        <taxon>Marasmiaceae</taxon>
        <taxon>Moniliophthora</taxon>
    </lineage>
</organism>
<name>V2X554_MONRO</name>
<sequence>MYYRLYFLTPQPTQHIDGGNGFDHLLPRNVLFAYYVWRTKCKCFPAPQFVINGGLFHGGPIAPVPDEKTRGACPREELLDRPPFETYTRCLLPKGLGHPLWYPSVTEDLPHSYRKVGISIGDVVALDDQGGYEYFFNILLPEDDERNLGRVPEGFTPLIGLEPNIRRNPSQHLPGSFIAGPMGEISLDPLYYNSQYRRHHTDIPSEFGCGFQFTSHGSEGAILILPEGGMREDHRNEEAFHGYAARHAKLWYRHINGTLGRRLSADALILVTGVDKTSAWGVASFSGAVPGTVHLEMVPSREHAKYRFRRHAHATARTGPSWVDERLPEDISLKNQCIFLRGVRVVIRSTVLPSLLSVKTQDVRKIPFEDLLTRSNFIPFRSRTPRNDKLKRAPSPPPSYTVSTERVPPSTTVYDPSTMIAKHLLNVAEDADVALVRDSQIFTLIGQDQGCMPRNEELLERMQQHFAIVTSDGVVCLSPLDGALPIVMDQSHDNPGSAARPMPHTKSLRTTSAPSLKPTQSWHVEWTSTDIIAANARQGLQFKISNSM</sequence>
<accession>V2X554</accession>
<feature type="compositionally biased region" description="Polar residues" evidence="1">
    <location>
        <begin position="508"/>
        <end position="520"/>
    </location>
</feature>
<proteinExistence type="predicted"/>
<evidence type="ECO:0000313" key="3">
    <source>
        <dbReference type="Proteomes" id="UP000017559"/>
    </source>
</evidence>
<dbReference type="KEGG" id="mrr:Moror_8268"/>
<reference evidence="2 3" key="1">
    <citation type="journal article" date="2014" name="BMC Genomics">
        <title>Genome and secretome analysis of the hemibiotrophic fungal pathogen, Moniliophthora roreri, which causes frosty pod rot disease of cacao: mechanisms of the biotrophic and necrotrophic phases.</title>
        <authorList>
            <person name="Meinhardt L.W."/>
            <person name="Costa G.G.L."/>
            <person name="Thomazella D.P.T."/>
            <person name="Teixeira P.J.P.L."/>
            <person name="Carazzolle M.F."/>
            <person name="Schuster S.C."/>
            <person name="Carlson J.E."/>
            <person name="Guiltinan M.J."/>
            <person name="Mieczkowski P."/>
            <person name="Farmer A."/>
            <person name="Ramaraj T."/>
            <person name="Crozier J."/>
            <person name="Davis R.E."/>
            <person name="Shao J."/>
            <person name="Melnick R.L."/>
            <person name="Pereira G.A.G."/>
            <person name="Bailey B.A."/>
        </authorList>
    </citation>
    <scope>NUCLEOTIDE SEQUENCE [LARGE SCALE GENOMIC DNA]</scope>
    <source>
        <strain evidence="2 3">MCA 2997</strain>
    </source>
</reference>
<gene>
    <name evidence="2" type="ORF">Moror_8268</name>
</gene>
<keyword evidence="3" id="KW-1185">Reference proteome</keyword>
<dbReference type="Proteomes" id="UP000017559">
    <property type="component" value="Unassembled WGS sequence"/>
</dbReference>
<dbReference type="STRING" id="1381753.V2X554"/>
<dbReference type="AlphaFoldDB" id="V2X554"/>